<name>A0A6A6V4W3_9PLEO</name>
<feature type="transmembrane region" description="Helical" evidence="7">
    <location>
        <begin position="17"/>
        <end position="39"/>
    </location>
</feature>
<feature type="region of interest" description="Disordered" evidence="6">
    <location>
        <begin position="321"/>
        <end position="356"/>
    </location>
</feature>
<dbReference type="AlphaFoldDB" id="A0A6A6V4W3"/>
<evidence type="ECO:0000256" key="2">
    <source>
        <dbReference type="ARBA" id="ARBA00022692"/>
    </source>
</evidence>
<evidence type="ECO:0000256" key="5">
    <source>
        <dbReference type="ARBA" id="ARBA00038359"/>
    </source>
</evidence>
<dbReference type="InterPro" id="IPR052337">
    <property type="entry name" value="SAT4-like"/>
</dbReference>
<dbReference type="PANTHER" id="PTHR33048">
    <property type="entry name" value="PTH11-LIKE INTEGRAL MEMBRANE PROTEIN (AFU_ORTHOLOGUE AFUA_5G11245)"/>
    <property type="match status" value="1"/>
</dbReference>
<protein>
    <recommendedName>
        <fullName evidence="8">Rhodopsin domain-containing protein</fullName>
    </recommendedName>
</protein>
<feature type="transmembrane region" description="Helical" evidence="7">
    <location>
        <begin position="51"/>
        <end position="74"/>
    </location>
</feature>
<sequence length="356" mass="38265">MEPPFSPSRQADDRRPALWAISIVFPTLALASLCARFYTRAQILRNVGLDDMMVAAAMVLSFGVSATAIVQLLLGGLGRHSEFATPAMILAFAKSLYATILIYNAAQFATKISFLILYRRLFPDSIIKMLCDGGMAFLGLWFIAQQILSAISCESLMMIAPTYRGGCIANATVLLVNAVVNIATDFMIFLIPVQPVLNLRMSIRRKAQILLVFCLGLVACAISIVRLLEATKIKSAIDPLWDSAETTYWSIIELNVGILCACLSTLRPLIQKFAPGLLGSADNYSHKLPTIQTWTGASGTVSGDRGRDIHKDLEFGSTTELRADGGVSGKPGSSVGGDSFDGERGNEGFIGGSGKV</sequence>
<accession>A0A6A6V4W3</accession>
<keyword evidence="10" id="KW-1185">Reference proteome</keyword>
<dbReference type="GO" id="GO:0016020">
    <property type="term" value="C:membrane"/>
    <property type="evidence" value="ECO:0007669"/>
    <property type="project" value="UniProtKB-SubCell"/>
</dbReference>
<dbReference type="Proteomes" id="UP000799440">
    <property type="component" value="Unassembled WGS sequence"/>
</dbReference>
<dbReference type="Pfam" id="PF20684">
    <property type="entry name" value="Fung_rhodopsin"/>
    <property type="match status" value="1"/>
</dbReference>
<evidence type="ECO:0000256" key="4">
    <source>
        <dbReference type="ARBA" id="ARBA00023136"/>
    </source>
</evidence>
<keyword evidence="4 7" id="KW-0472">Membrane</keyword>
<evidence type="ECO:0000313" key="9">
    <source>
        <dbReference type="EMBL" id="KAF2744936.1"/>
    </source>
</evidence>
<evidence type="ECO:0000256" key="3">
    <source>
        <dbReference type="ARBA" id="ARBA00022989"/>
    </source>
</evidence>
<keyword evidence="2 7" id="KW-0812">Transmembrane</keyword>
<evidence type="ECO:0000256" key="6">
    <source>
        <dbReference type="SAM" id="MobiDB-lite"/>
    </source>
</evidence>
<dbReference type="OrthoDB" id="444631at2759"/>
<dbReference type="PANTHER" id="PTHR33048:SF47">
    <property type="entry name" value="INTEGRAL MEMBRANE PROTEIN-RELATED"/>
    <property type="match status" value="1"/>
</dbReference>
<reference evidence="9" key="1">
    <citation type="journal article" date="2020" name="Stud. Mycol.">
        <title>101 Dothideomycetes genomes: a test case for predicting lifestyles and emergence of pathogens.</title>
        <authorList>
            <person name="Haridas S."/>
            <person name="Albert R."/>
            <person name="Binder M."/>
            <person name="Bloem J."/>
            <person name="Labutti K."/>
            <person name="Salamov A."/>
            <person name="Andreopoulos B."/>
            <person name="Baker S."/>
            <person name="Barry K."/>
            <person name="Bills G."/>
            <person name="Bluhm B."/>
            <person name="Cannon C."/>
            <person name="Castanera R."/>
            <person name="Culley D."/>
            <person name="Daum C."/>
            <person name="Ezra D."/>
            <person name="Gonzalez J."/>
            <person name="Henrissat B."/>
            <person name="Kuo A."/>
            <person name="Liang C."/>
            <person name="Lipzen A."/>
            <person name="Lutzoni F."/>
            <person name="Magnuson J."/>
            <person name="Mondo S."/>
            <person name="Nolan M."/>
            <person name="Ohm R."/>
            <person name="Pangilinan J."/>
            <person name="Park H.-J."/>
            <person name="Ramirez L."/>
            <person name="Alfaro M."/>
            <person name="Sun H."/>
            <person name="Tritt A."/>
            <person name="Yoshinaga Y."/>
            <person name="Zwiers L.-H."/>
            <person name="Turgeon B."/>
            <person name="Goodwin S."/>
            <person name="Spatafora J."/>
            <person name="Crous P."/>
            <person name="Grigoriev I."/>
        </authorList>
    </citation>
    <scope>NUCLEOTIDE SEQUENCE</scope>
    <source>
        <strain evidence="9">CBS 119925</strain>
    </source>
</reference>
<dbReference type="EMBL" id="MU006585">
    <property type="protein sequence ID" value="KAF2744936.1"/>
    <property type="molecule type" value="Genomic_DNA"/>
</dbReference>
<evidence type="ECO:0000256" key="7">
    <source>
        <dbReference type="SAM" id="Phobius"/>
    </source>
</evidence>
<evidence type="ECO:0000313" key="10">
    <source>
        <dbReference type="Proteomes" id="UP000799440"/>
    </source>
</evidence>
<feature type="transmembrane region" description="Helical" evidence="7">
    <location>
        <begin position="209"/>
        <end position="228"/>
    </location>
</feature>
<feature type="domain" description="Rhodopsin" evidence="8">
    <location>
        <begin position="35"/>
        <end position="272"/>
    </location>
</feature>
<evidence type="ECO:0000259" key="8">
    <source>
        <dbReference type="Pfam" id="PF20684"/>
    </source>
</evidence>
<evidence type="ECO:0000256" key="1">
    <source>
        <dbReference type="ARBA" id="ARBA00004141"/>
    </source>
</evidence>
<organism evidence="9 10">
    <name type="scientific">Sporormia fimetaria CBS 119925</name>
    <dbReference type="NCBI Taxonomy" id="1340428"/>
    <lineage>
        <taxon>Eukaryota</taxon>
        <taxon>Fungi</taxon>
        <taxon>Dikarya</taxon>
        <taxon>Ascomycota</taxon>
        <taxon>Pezizomycotina</taxon>
        <taxon>Dothideomycetes</taxon>
        <taxon>Pleosporomycetidae</taxon>
        <taxon>Pleosporales</taxon>
        <taxon>Sporormiaceae</taxon>
        <taxon>Sporormia</taxon>
    </lineage>
</organism>
<comment type="similarity">
    <text evidence="5">Belongs to the SAT4 family.</text>
</comment>
<dbReference type="InterPro" id="IPR049326">
    <property type="entry name" value="Rhodopsin_dom_fungi"/>
</dbReference>
<proteinExistence type="inferred from homology"/>
<gene>
    <name evidence="9" type="ORF">M011DRAFT_448271</name>
</gene>
<feature type="transmembrane region" description="Helical" evidence="7">
    <location>
        <begin position="248"/>
        <end position="266"/>
    </location>
</feature>
<feature type="transmembrane region" description="Helical" evidence="7">
    <location>
        <begin position="168"/>
        <end position="197"/>
    </location>
</feature>
<keyword evidence="3 7" id="KW-1133">Transmembrane helix</keyword>
<comment type="subcellular location">
    <subcellularLocation>
        <location evidence="1">Membrane</location>
        <topology evidence="1">Multi-pass membrane protein</topology>
    </subcellularLocation>
</comment>